<dbReference type="EMBL" id="PCWK01000027">
    <property type="protein sequence ID" value="PIR02555.1"/>
    <property type="molecule type" value="Genomic_DNA"/>
</dbReference>
<feature type="domain" description="HTH deoR-type" evidence="4">
    <location>
        <begin position="141"/>
        <end position="184"/>
    </location>
</feature>
<name>A0A2H0N370_9BACT</name>
<dbReference type="Proteomes" id="UP000231139">
    <property type="component" value="Unassembled WGS sequence"/>
</dbReference>
<dbReference type="AlphaFoldDB" id="A0A2H0N370"/>
<evidence type="ECO:0000256" key="3">
    <source>
        <dbReference type="SAM" id="MobiDB-lite"/>
    </source>
</evidence>
<comment type="caution">
    <text evidence="5">The sequence shown here is derived from an EMBL/GenBank/DDBJ whole genome shotgun (WGS) entry which is preliminary data.</text>
</comment>
<dbReference type="InterPro" id="IPR036388">
    <property type="entry name" value="WH-like_DNA-bd_sf"/>
</dbReference>
<sequence length="197" mass="22998">MSDKEDFIKLTLALYRVTELFPKNEPLKLKLRSLSLDILSSLNLLEGNPVSLLPKEKDEIIKKGLQDLELLKGYLQVAKEQDWVDNRNFLVLEREYSRLQPYLQYLENESLNTREKQQSKNKENKREERLGPIDDEISGFQKKILEILEQKGKLKAGEVSQFLPELTSRTVRRHLKILKAKKLIEISGNGPQTFYKT</sequence>
<dbReference type="GO" id="GO:0003700">
    <property type="term" value="F:DNA-binding transcription factor activity"/>
    <property type="evidence" value="ECO:0007669"/>
    <property type="project" value="InterPro"/>
</dbReference>
<dbReference type="Gene3D" id="1.10.10.10">
    <property type="entry name" value="Winged helix-like DNA-binding domain superfamily/Winged helix DNA-binding domain"/>
    <property type="match status" value="1"/>
</dbReference>
<evidence type="ECO:0000313" key="6">
    <source>
        <dbReference type="Proteomes" id="UP000231139"/>
    </source>
</evidence>
<dbReference type="Pfam" id="PF08220">
    <property type="entry name" value="HTH_DeoR"/>
    <property type="match status" value="1"/>
</dbReference>
<keyword evidence="1" id="KW-0805">Transcription regulation</keyword>
<evidence type="ECO:0000259" key="4">
    <source>
        <dbReference type="Pfam" id="PF08220"/>
    </source>
</evidence>
<dbReference type="InterPro" id="IPR001034">
    <property type="entry name" value="DeoR_HTH"/>
</dbReference>
<dbReference type="InterPro" id="IPR036390">
    <property type="entry name" value="WH_DNA-bd_sf"/>
</dbReference>
<evidence type="ECO:0000313" key="5">
    <source>
        <dbReference type="EMBL" id="PIR02555.1"/>
    </source>
</evidence>
<dbReference type="SUPFAM" id="SSF46785">
    <property type="entry name" value="Winged helix' DNA-binding domain"/>
    <property type="match status" value="1"/>
</dbReference>
<proteinExistence type="predicted"/>
<evidence type="ECO:0000256" key="2">
    <source>
        <dbReference type="ARBA" id="ARBA00023163"/>
    </source>
</evidence>
<gene>
    <name evidence="5" type="ORF">COV62_01165</name>
</gene>
<protein>
    <recommendedName>
        <fullName evidence="4">HTH deoR-type domain-containing protein</fullName>
    </recommendedName>
</protein>
<feature type="compositionally biased region" description="Basic and acidic residues" evidence="3">
    <location>
        <begin position="112"/>
        <end position="132"/>
    </location>
</feature>
<evidence type="ECO:0000256" key="1">
    <source>
        <dbReference type="ARBA" id="ARBA00023015"/>
    </source>
</evidence>
<keyword evidence="2" id="KW-0804">Transcription</keyword>
<feature type="region of interest" description="Disordered" evidence="3">
    <location>
        <begin position="111"/>
        <end position="132"/>
    </location>
</feature>
<organism evidence="5 6">
    <name type="scientific">Candidatus Nealsonbacteria bacterium CG11_big_fil_rev_8_21_14_0_20_35_11</name>
    <dbReference type="NCBI Taxonomy" id="1974713"/>
    <lineage>
        <taxon>Bacteria</taxon>
        <taxon>Candidatus Nealsoniibacteriota</taxon>
    </lineage>
</organism>
<accession>A0A2H0N370</accession>
<reference evidence="5 6" key="1">
    <citation type="submission" date="2017-09" db="EMBL/GenBank/DDBJ databases">
        <title>Depth-based differentiation of microbial function through sediment-hosted aquifers and enrichment of novel symbionts in the deep terrestrial subsurface.</title>
        <authorList>
            <person name="Probst A.J."/>
            <person name="Ladd B."/>
            <person name="Jarett J.K."/>
            <person name="Geller-Mcgrath D.E."/>
            <person name="Sieber C.M."/>
            <person name="Emerson J.B."/>
            <person name="Anantharaman K."/>
            <person name="Thomas B.C."/>
            <person name="Malmstrom R."/>
            <person name="Stieglmeier M."/>
            <person name="Klingl A."/>
            <person name="Woyke T."/>
            <person name="Ryan C.M."/>
            <person name="Banfield J.F."/>
        </authorList>
    </citation>
    <scope>NUCLEOTIDE SEQUENCE [LARGE SCALE GENOMIC DNA]</scope>
    <source>
        <strain evidence="5">CG11_big_fil_rev_8_21_14_0_20_35_11</strain>
    </source>
</reference>